<name>A0ACB6Z9V0_THEGA</name>
<protein>
    <submittedName>
        <fullName evidence="1">Uncharacterized protein</fullName>
    </submittedName>
</protein>
<accession>A0ACB6Z9V0</accession>
<reference evidence="1" key="2">
    <citation type="journal article" date="2020" name="Nat. Commun.">
        <title>Large-scale genome sequencing of mycorrhizal fungi provides insights into the early evolution of symbiotic traits.</title>
        <authorList>
            <person name="Miyauchi S."/>
            <person name="Kiss E."/>
            <person name="Kuo A."/>
            <person name="Drula E."/>
            <person name="Kohler A."/>
            <person name="Sanchez-Garcia M."/>
            <person name="Morin E."/>
            <person name="Andreopoulos B."/>
            <person name="Barry K.W."/>
            <person name="Bonito G."/>
            <person name="Buee M."/>
            <person name="Carver A."/>
            <person name="Chen C."/>
            <person name="Cichocki N."/>
            <person name="Clum A."/>
            <person name="Culley D."/>
            <person name="Crous P.W."/>
            <person name="Fauchery L."/>
            <person name="Girlanda M."/>
            <person name="Hayes R.D."/>
            <person name="Keri Z."/>
            <person name="LaButti K."/>
            <person name="Lipzen A."/>
            <person name="Lombard V."/>
            <person name="Magnuson J."/>
            <person name="Maillard F."/>
            <person name="Murat C."/>
            <person name="Nolan M."/>
            <person name="Ohm R.A."/>
            <person name="Pangilinan J."/>
            <person name="Pereira M.F."/>
            <person name="Perotto S."/>
            <person name="Peter M."/>
            <person name="Pfister S."/>
            <person name="Riley R."/>
            <person name="Sitrit Y."/>
            <person name="Stielow J.B."/>
            <person name="Szollosi G."/>
            <person name="Zifcakova L."/>
            <person name="Stursova M."/>
            <person name="Spatafora J.W."/>
            <person name="Tedersoo L."/>
            <person name="Vaario L.M."/>
            <person name="Yamada A."/>
            <person name="Yan M."/>
            <person name="Wang P."/>
            <person name="Xu J."/>
            <person name="Bruns T."/>
            <person name="Baldrian P."/>
            <person name="Vilgalys R."/>
            <person name="Dunand C."/>
            <person name="Henrissat B."/>
            <person name="Grigoriev I.V."/>
            <person name="Hibbett D."/>
            <person name="Nagy L.G."/>
            <person name="Martin F.M."/>
        </authorList>
    </citation>
    <scope>NUCLEOTIDE SEQUENCE</scope>
    <source>
        <strain evidence="1">P2</strain>
    </source>
</reference>
<sequence length="622" mass="68624">MSDFREILCDLVKNLSEGNYDKSFAQYRFWLDIGTAHGHINGQDQVRNDIGRILQSELLGPDSRELIHPTAHLFFRFVGDVKADEIMSGHVSGLEQSCAGTVNWLFGANLSLVNFGNMQGKSTRFLTEMNLFACWANLGYVEEVVIRNRILQSLISHPKLYDHQADALIILFKLAGATFGAYTDPSVVDRCFELLKNHYSRDSNRGRLVQEVVELRECGWKGLPPPPVFTAGIPKPTGANQNDPAATPAPTSLGLPNADLEPQIPRPSPLEPVTILATDMIPGSLVTHSPSISIASLSDFTVADDSDDESPVDISIDADAQARHETFYLEDGNVEVLCGNTVFRVHTSILSFHSPALRRMFAQTNLARADSPSGCPRILSSDPAADFATLLKMIYLPGFPEKNKVPDFATFSSLLRITTKYEMPTVRSQLLEVVRDAYPETFEGLDPSEALGETAFGGQTPHPNAVLNLFVQQKLTSVLPMAYYMAVRRGLDSLMDARLPASTRLSSETLQTAVKGLIALREMELKETQRLIYKSKISRPYFSSDCPSCNATGPKVSDAYQNVVDRMPRSGTNVLQVLSLSFIYGENYHGFCKGCVGEWESGHVEVRRKAWAALPIVFGLRG</sequence>
<proteinExistence type="predicted"/>
<comment type="caution">
    <text evidence="1">The sequence shown here is derived from an EMBL/GenBank/DDBJ whole genome shotgun (WGS) entry which is preliminary data.</text>
</comment>
<dbReference type="EMBL" id="MU118069">
    <property type="protein sequence ID" value="KAF9646058.1"/>
    <property type="molecule type" value="Genomic_DNA"/>
</dbReference>
<organism evidence="1 2">
    <name type="scientific">Thelephora ganbajun</name>
    <name type="common">Ganba fungus</name>
    <dbReference type="NCBI Taxonomy" id="370292"/>
    <lineage>
        <taxon>Eukaryota</taxon>
        <taxon>Fungi</taxon>
        <taxon>Dikarya</taxon>
        <taxon>Basidiomycota</taxon>
        <taxon>Agaricomycotina</taxon>
        <taxon>Agaricomycetes</taxon>
        <taxon>Thelephorales</taxon>
        <taxon>Thelephoraceae</taxon>
        <taxon>Thelephora</taxon>
    </lineage>
</organism>
<keyword evidence="2" id="KW-1185">Reference proteome</keyword>
<reference evidence="1" key="1">
    <citation type="submission" date="2019-10" db="EMBL/GenBank/DDBJ databases">
        <authorList>
            <consortium name="DOE Joint Genome Institute"/>
            <person name="Kuo A."/>
            <person name="Miyauchi S."/>
            <person name="Kiss E."/>
            <person name="Drula E."/>
            <person name="Kohler A."/>
            <person name="Sanchez-Garcia M."/>
            <person name="Andreopoulos B."/>
            <person name="Barry K.W."/>
            <person name="Bonito G."/>
            <person name="Buee M."/>
            <person name="Carver A."/>
            <person name="Chen C."/>
            <person name="Cichocki N."/>
            <person name="Clum A."/>
            <person name="Culley D."/>
            <person name="Crous P.W."/>
            <person name="Fauchery L."/>
            <person name="Girlanda M."/>
            <person name="Hayes R."/>
            <person name="Keri Z."/>
            <person name="Labutti K."/>
            <person name="Lipzen A."/>
            <person name="Lombard V."/>
            <person name="Magnuson J."/>
            <person name="Maillard F."/>
            <person name="Morin E."/>
            <person name="Murat C."/>
            <person name="Nolan M."/>
            <person name="Ohm R."/>
            <person name="Pangilinan J."/>
            <person name="Pereira M."/>
            <person name="Perotto S."/>
            <person name="Peter M."/>
            <person name="Riley R."/>
            <person name="Sitrit Y."/>
            <person name="Stielow B."/>
            <person name="Szollosi G."/>
            <person name="Zifcakova L."/>
            <person name="Stursova M."/>
            <person name="Spatafora J.W."/>
            <person name="Tedersoo L."/>
            <person name="Vaario L.-M."/>
            <person name="Yamada A."/>
            <person name="Yan M."/>
            <person name="Wang P."/>
            <person name="Xu J."/>
            <person name="Bruns T."/>
            <person name="Baldrian P."/>
            <person name="Vilgalys R."/>
            <person name="Henrissat B."/>
            <person name="Grigoriev I.V."/>
            <person name="Hibbett D."/>
            <person name="Nagy L.G."/>
            <person name="Martin F.M."/>
        </authorList>
    </citation>
    <scope>NUCLEOTIDE SEQUENCE</scope>
    <source>
        <strain evidence="1">P2</strain>
    </source>
</reference>
<evidence type="ECO:0000313" key="2">
    <source>
        <dbReference type="Proteomes" id="UP000886501"/>
    </source>
</evidence>
<evidence type="ECO:0000313" key="1">
    <source>
        <dbReference type="EMBL" id="KAF9646058.1"/>
    </source>
</evidence>
<dbReference type="Proteomes" id="UP000886501">
    <property type="component" value="Unassembled WGS sequence"/>
</dbReference>
<gene>
    <name evidence="1" type="ORF">BDM02DRAFT_3189181</name>
</gene>